<comment type="caution">
    <text evidence="3">The sequence shown here is derived from an EMBL/GenBank/DDBJ whole genome shotgun (WGS) entry which is preliminary data.</text>
</comment>
<keyword evidence="4" id="KW-1185">Reference proteome</keyword>
<dbReference type="EMBL" id="JBANMG010000005">
    <property type="protein sequence ID" value="KAK6952863.1"/>
    <property type="molecule type" value="Genomic_DNA"/>
</dbReference>
<dbReference type="InterPro" id="IPR001623">
    <property type="entry name" value="DnaJ_domain"/>
</dbReference>
<protein>
    <recommendedName>
        <fullName evidence="2">J domain-containing protein</fullName>
    </recommendedName>
</protein>
<dbReference type="InterPro" id="IPR050817">
    <property type="entry name" value="DjlA_DnaK_co-chaperone"/>
</dbReference>
<dbReference type="Gene3D" id="1.10.287.110">
    <property type="entry name" value="DnaJ domain"/>
    <property type="match status" value="1"/>
</dbReference>
<evidence type="ECO:0000313" key="3">
    <source>
        <dbReference type="EMBL" id="KAK6952863.1"/>
    </source>
</evidence>
<sequence length="399" mass="45439">MLNSVYLNWNKSIQAIKSVRGVVWAISLEPLPPAIYARSATSNVFGLSDRSDALVITLLTVFWRNEADDAKVEKAARELFRKIEDDARRLGAYDPFIYPNYAAPWQDPIASYGEKSLRKLQRVRRDVDPKGVFSRQVSGGFKIPFEQKRLYTYVDVPQKAGVPSFDMHRESTMTKIHKAILGFLITSILLSSLSYCLIQFTEFMVPLDEFDSFTNEKVLAKNPSQNSVNHYETLGIPLFSQDEAIKRAYRDKLKLIHPDKFKGGKEEANLEVHQVTEAYKILTSKERCMYDFNLGSGIGRFADCNQKWLDRKNEELAEKRKEVKGKRNAQKQGIPQERKNIQKQETASRVNALAKPNVTAGQKLVQTVKDVGTTAKAVVLFVAGWFVVHFGRPLAMRFH</sequence>
<feature type="domain" description="J" evidence="2">
    <location>
        <begin position="229"/>
        <end position="294"/>
    </location>
</feature>
<dbReference type="Pfam" id="PF00226">
    <property type="entry name" value="DnaJ"/>
    <property type="match status" value="1"/>
</dbReference>
<feature type="transmembrane region" description="Helical" evidence="1">
    <location>
        <begin position="179"/>
        <end position="200"/>
    </location>
</feature>
<dbReference type="CDD" id="cd06257">
    <property type="entry name" value="DnaJ"/>
    <property type="match status" value="1"/>
</dbReference>
<accession>A0AAX6MK93</accession>
<evidence type="ECO:0000259" key="2">
    <source>
        <dbReference type="PROSITE" id="PS50076"/>
    </source>
</evidence>
<evidence type="ECO:0000256" key="1">
    <source>
        <dbReference type="SAM" id="Phobius"/>
    </source>
</evidence>
<proteinExistence type="predicted"/>
<keyword evidence="1" id="KW-0472">Membrane</keyword>
<organism evidence="3 4">
    <name type="scientific">Daldinia eschscholtzii</name>
    <dbReference type="NCBI Taxonomy" id="292717"/>
    <lineage>
        <taxon>Eukaryota</taxon>
        <taxon>Fungi</taxon>
        <taxon>Dikarya</taxon>
        <taxon>Ascomycota</taxon>
        <taxon>Pezizomycotina</taxon>
        <taxon>Sordariomycetes</taxon>
        <taxon>Xylariomycetidae</taxon>
        <taxon>Xylariales</taxon>
        <taxon>Hypoxylaceae</taxon>
        <taxon>Daldinia</taxon>
    </lineage>
</organism>
<name>A0AAX6MK93_9PEZI</name>
<dbReference type="PANTHER" id="PTHR24074">
    <property type="entry name" value="CO-CHAPERONE PROTEIN DJLA"/>
    <property type="match status" value="1"/>
</dbReference>
<dbReference type="PROSITE" id="PS50076">
    <property type="entry name" value="DNAJ_2"/>
    <property type="match status" value="1"/>
</dbReference>
<gene>
    <name evidence="3" type="ORF">Daesc_005159</name>
</gene>
<dbReference type="InterPro" id="IPR036869">
    <property type="entry name" value="J_dom_sf"/>
</dbReference>
<reference evidence="3 4" key="1">
    <citation type="journal article" date="2024" name="Front Chem Biol">
        <title>Unveiling the potential of Daldinia eschscholtzii MFLUCC 19-0629 through bioactivity and bioinformatics studies for enhanced sustainable agriculture production.</title>
        <authorList>
            <person name="Brooks S."/>
            <person name="Weaver J.A."/>
            <person name="Klomchit A."/>
            <person name="Alharthi S.A."/>
            <person name="Onlamun T."/>
            <person name="Nurani R."/>
            <person name="Vong T.K."/>
            <person name="Alberti F."/>
            <person name="Greco C."/>
        </authorList>
    </citation>
    <scope>NUCLEOTIDE SEQUENCE [LARGE SCALE GENOMIC DNA]</scope>
    <source>
        <strain evidence="3">MFLUCC 19-0629</strain>
    </source>
</reference>
<dbReference type="PRINTS" id="PR00625">
    <property type="entry name" value="JDOMAIN"/>
</dbReference>
<keyword evidence="1" id="KW-0812">Transmembrane</keyword>
<dbReference type="AlphaFoldDB" id="A0AAX6MK93"/>
<dbReference type="Proteomes" id="UP001369815">
    <property type="component" value="Unassembled WGS sequence"/>
</dbReference>
<keyword evidence="1" id="KW-1133">Transmembrane helix</keyword>
<evidence type="ECO:0000313" key="4">
    <source>
        <dbReference type="Proteomes" id="UP001369815"/>
    </source>
</evidence>
<dbReference type="SUPFAM" id="SSF46565">
    <property type="entry name" value="Chaperone J-domain"/>
    <property type="match status" value="1"/>
</dbReference>
<dbReference type="SMART" id="SM00271">
    <property type="entry name" value="DnaJ"/>
    <property type="match status" value="1"/>
</dbReference>